<dbReference type="AlphaFoldDB" id="A0A8C9LE82"/>
<evidence type="ECO:0000313" key="12">
    <source>
        <dbReference type="Ensembl" id="ENSPSTP00000020745.1"/>
    </source>
</evidence>
<dbReference type="GO" id="GO:0009897">
    <property type="term" value="C:external side of plasma membrane"/>
    <property type="evidence" value="ECO:0007669"/>
    <property type="project" value="TreeGrafter"/>
</dbReference>
<keyword evidence="3" id="KW-0812">Transmembrane</keyword>
<dbReference type="InterPro" id="IPR013106">
    <property type="entry name" value="Ig_V-set"/>
</dbReference>
<evidence type="ECO:0000256" key="10">
    <source>
        <dbReference type="ARBA" id="ARBA00023319"/>
    </source>
</evidence>
<dbReference type="InterPro" id="IPR013783">
    <property type="entry name" value="Ig-like_fold"/>
</dbReference>
<keyword evidence="13" id="KW-1185">Reference proteome</keyword>
<keyword evidence="8" id="KW-0675">Receptor</keyword>
<dbReference type="SMART" id="SM00406">
    <property type="entry name" value="IGv"/>
    <property type="match status" value="2"/>
</dbReference>
<dbReference type="GO" id="GO:0007166">
    <property type="term" value="P:cell surface receptor signaling pathway"/>
    <property type="evidence" value="ECO:0007669"/>
    <property type="project" value="TreeGrafter"/>
</dbReference>
<evidence type="ECO:0000256" key="1">
    <source>
        <dbReference type="ARBA" id="ARBA00004251"/>
    </source>
</evidence>
<reference evidence="12" key="2">
    <citation type="submission" date="2025-09" db="UniProtKB">
        <authorList>
            <consortium name="Ensembl"/>
        </authorList>
    </citation>
    <scope>IDENTIFICATION</scope>
</reference>
<dbReference type="InterPro" id="IPR007110">
    <property type="entry name" value="Ig-like_dom"/>
</dbReference>
<organism evidence="12 13">
    <name type="scientific">Pavo cristatus</name>
    <name type="common">Indian peafowl</name>
    <name type="synonym">Blue peafowl</name>
    <dbReference type="NCBI Taxonomy" id="9049"/>
    <lineage>
        <taxon>Eukaryota</taxon>
        <taxon>Metazoa</taxon>
        <taxon>Chordata</taxon>
        <taxon>Craniata</taxon>
        <taxon>Vertebrata</taxon>
        <taxon>Euteleostomi</taxon>
        <taxon>Archelosauria</taxon>
        <taxon>Archosauria</taxon>
        <taxon>Dinosauria</taxon>
        <taxon>Saurischia</taxon>
        <taxon>Theropoda</taxon>
        <taxon>Coelurosauria</taxon>
        <taxon>Aves</taxon>
        <taxon>Neognathae</taxon>
        <taxon>Galloanserae</taxon>
        <taxon>Galliformes</taxon>
        <taxon>Phasianidae</taxon>
        <taxon>Phasianinae</taxon>
        <taxon>Pavo</taxon>
    </lineage>
</organism>
<dbReference type="PANTHER" id="PTHR25466">
    <property type="entry name" value="T-LYMPHOCYTE ACTIVATION ANTIGEN"/>
    <property type="match status" value="1"/>
</dbReference>
<evidence type="ECO:0000256" key="7">
    <source>
        <dbReference type="ARBA" id="ARBA00023157"/>
    </source>
</evidence>
<dbReference type="SUPFAM" id="SSF48726">
    <property type="entry name" value="Immunoglobulin"/>
    <property type="match status" value="2"/>
</dbReference>
<dbReference type="InterPro" id="IPR003598">
    <property type="entry name" value="Ig_sub2"/>
</dbReference>
<reference evidence="12" key="1">
    <citation type="submission" date="2025-08" db="UniProtKB">
        <authorList>
            <consortium name="Ensembl"/>
        </authorList>
    </citation>
    <scope>IDENTIFICATION</scope>
</reference>
<evidence type="ECO:0000256" key="9">
    <source>
        <dbReference type="ARBA" id="ARBA00023180"/>
    </source>
</evidence>
<name>A0A8C9LE82_PAVCR</name>
<keyword evidence="5" id="KW-1133">Transmembrane helix</keyword>
<feature type="domain" description="Ig-like" evidence="11">
    <location>
        <begin position="175"/>
        <end position="259"/>
    </location>
</feature>
<keyword evidence="4" id="KW-0732">Signal</keyword>
<dbReference type="InterPro" id="IPR051713">
    <property type="entry name" value="T-cell_Activation_Regulation"/>
</dbReference>
<dbReference type="GO" id="GO:0071222">
    <property type="term" value="P:cellular response to lipopolysaccharide"/>
    <property type="evidence" value="ECO:0007669"/>
    <property type="project" value="TreeGrafter"/>
</dbReference>
<dbReference type="GO" id="GO:0042102">
    <property type="term" value="P:positive regulation of T cell proliferation"/>
    <property type="evidence" value="ECO:0007669"/>
    <property type="project" value="TreeGrafter"/>
</dbReference>
<dbReference type="InterPro" id="IPR036179">
    <property type="entry name" value="Ig-like_dom_sf"/>
</dbReference>
<dbReference type="SMART" id="SM00408">
    <property type="entry name" value="IGc2"/>
    <property type="match status" value="2"/>
</dbReference>
<dbReference type="GO" id="GO:0042130">
    <property type="term" value="P:negative regulation of T cell proliferation"/>
    <property type="evidence" value="ECO:0007669"/>
    <property type="project" value="TreeGrafter"/>
</dbReference>
<keyword evidence="6" id="KW-0472">Membrane</keyword>
<dbReference type="GO" id="GO:0006955">
    <property type="term" value="P:immune response"/>
    <property type="evidence" value="ECO:0007669"/>
    <property type="project" value="TreeGrafter"/>
</dbReference>
<evidence type="ECO:0000256" key="6">
    <source>
        <dbReference type="ARBA" id="ARBA00023136"/>
    </source>
</evidence>
<comment type="subcellular location">
    <subcellularLocation>
        <location evidence="1">Cell membrane</location>
        <topology evidence="1">Single-pass type I membrane protein</topology>
    </subcellularLocation>
</comment>
<dbReference type="PANTHER" id="PTHR25466:SF14">
    <property type="entry name" value="BUTYROPHILIN SUBFAMILY 2 MEMBER A2-LIKE-RELATED"/>
    <property type="match status" value="1"/>
</dbReference>
<dbReference type="Gene3D" id="2.60.40.10">
    <property type="entry name" value="Immunoglobulins"/>
    <property type="match status" value="2"/>
</dbReference>
<dbReference type="SMART" id="SM00409">
    <property type="entry name" value="IG"/>
    <property type="match status" value="2"/>
</dbReference>
<sequence length="307" mass="34548">VTQVTVTCLLGTPSLGFDVNGGVFGEVLDTDVILPCPFPPGNDEVIYWKKENKNVHSYYEQKDQLEGQDPDYRNRTHLFHENIGRGNASLKLSNVALTDEGLYYCYVGTEKDKTEMDVMLQVRGWWKRLHFITSSFDFHCMSAISLEHFGNVFLSCSLYNSIVGYRWLDQLSKAEGSSTTVSCEYSNNALHAEDFTVVWKLNKNGAISVLASFDGTFQTYQPRVQINQKNFSLSISDLNVDDSGDYVCNISTPRYTRLSVTTLQVGKLLCICLRICVVFLLVLCTEGCAVKSTKKLRELCPKCVNSK</sequence>
<dbReference type="FunFam" id="2.60.40.10:FF:000142">
    <property type="entry name" value="V-set domain-containing T-cell activation inhibitor 1"/>
    <property type="match status" value="1"/>
</dbReference>
<dbReference type="Pfam" id="PF07686">
    <property type="entry name" value="V-set"/>
    <property type="match status" value="2"/>
</dbReference>
<dbReference type="Proteomes" id="UP000694428">
    <property type="component" value="Unplaced"/>
</dbReference>
<evidence type="ECO:0000256" key="3">
    <source>
        <dbReference type="ARBA" id="ARBA00022692"/>
    </source>
</evidence>
<evidence type="ECO:0000256" key="5">
    <source>
        <dbReference type="ARBA" id="ARBA00022989"/>
    </source>
</evidence>
<feature type="domain" description="Ig-like" evidence="11">
    <location>
        <begin position="1"/>
        <end position="121"/>
    </location>
</feature>
<evidence type="ECO:0000256" key="2">
    <source>
        <dbReference type="ARBA" id="ARBA00022475"/>
    </source>
</evidence>
<dbReference type="Ensembl" id="ENSPSTT00000021762.1">
    <property type="protein sequence ID" value="ENSPSTP00000020745.1"/>
    <property type="gene ID" value="ENSPSTG00000015064.1"/>
</dbReference>
<dbReference type="PROSITE" id="PS50835">
    <property type="entry name" value="IG_LIKE"/>
    <property type="match status" value="2"/>
</dbReference>
<keyword evidence="2" id="KW-1003">Cell membrane</keyword>
<evidence type="ECO:0000256" key="8">
    <source>
        <dbReference type="ARBA" id="ARBA00023170"/>
    </source>
</evidence>
<evidence type="ECO:0000313" key="13">
    <source>
        <dbReference type="Proteomes" id="UP000694428"/>
    </source>
</evidence>
<dbReference type="InterPro" id="IPR003599">
    <property type="entry name" value="Ig_sub"/>
</dbReference>
<evidence type="ECO:0000259" key="11">
    <source>
        <dbReference type="PROSITE" id="PS50835"/>
    </source>
</evidence>
<protein>
    <submittedName>
        <fullName evidence="12">HERV-H LTR-associating 2</fullName>
    </submittedName>
</protein>
<keyword evidence="10" id="KW-0393">Immunoglobulin domain</keyword>
<evidence type="ECO:0000256" key="4">
    <source>
        <dbReference type="ARBA" id="ARBA00022729"/>
    </source>
</evidence>
<dbReference type="GO" id="GO:0031295">
    <property type="term" value="P:T cell costimulation"/>
    <property type="evidence" value="ECO:0007669"/>
    <property type="project" value="TreeGrafter"/>
</dbReference>
<keyword evidence="9" id="KW-0325">Glycoprotein</keyword>
<accession>A0A8C9LE82</accession>
<proteinExistence type="predicted"/>
<keyword evidence="7" id="KW-1015">Disulfide bond</keyword>